<dbReference type="AlphaFoldDB" id="A0A5J6HSJ7"/>
<gene>
    <name evidence="3" type="ORF">CP975_33605</name>
</gene>
<evidence type="ECO:0000313" key="3">
    <source>
        <dbReference type="EMBL" id="QEV21804.1"/>
    </source>
</evidence>
<evidence type="ECO:0000256" key="2">
    <source>
        <dbReference type="SAM" id="Phobius"/>
    </source>
</evidence>
<keyword evidence="2" id="KW-1133">Transmembrane helix</keyword>
<dbReference type="KEGG" id="salw:CP975_33605"/>
<evidence type="ECO:0000256" key="1">
    <source>
        <dbReference type="SAM" id="MobiDB-lite"/>
    </source>
</evidence>
<feature type="compositionally biased region" description="Low complexity" evidence="1">
    <location>
        <begin position="9"/>
        <end position="20"/>
    </location>
</feature>
<proteinExistence type="predicted"/>
<dbReference type="EMBL" id="CP023695">
    <property type="protein sequence ID" value="QEV21804.1"/>
    <property type="molecule type" value="Genomic_DNA"/>
</dbReference>
<evidence type="ECO:0008006" key="5">
    <source>
        <dbReference type="Google" id="ProtNLM"/>
    </source>
</evidence>
<reference evidence="3 4" key="1">
    <citation type="submission" date="2017-09" db="EMBL/GenBank/DDBJ databases">
        <authorList>
            <person name="Lee N."/>
            <person name="Cho B.-K."/>
        </authorList>
    </citation>
    <scope>NUCLEOTIDE SEQUENCE [LARGE SCALE GENOMIC DNA]</scope>
    <source>
        <strain evidence="3 4">ATCC 12461</strain>
    </source>
</reference>
<sequence length="226" mass="24343">MTTNTRGLTADSTETTTASAGQGRTARLAADSGVLLIPVVMFAVPVVLVRAGRISDGFLILNLVSLFVSGLVAVYAHMGWHARLHDGDLLFARTLTGRHTIDLARLTKVGRLEVPGQTRTDDRLILTDAHGVRLILNKLRGGDETIDVLVRRALMARPPGAGVLISDRAAERLDLRTELPRPHGRFRPGRKIREGLIGFLPLLSLFVVAPVAFGLLALAITLADVI</sequence>
<evidence type="ECO:0000313" key="4">
    <source>
        <dbReference type="Proteomes" id="UP000326553"/>
    </source>
</evidence>
<accession>A0A5J6HSJ7</accession>
<name>A0A5J6HSJ7_STRAD</name>
<feature type="transmembrane region" description="Helical" evidence="2">
    <location>
        <begin position="195"/>
        <end position="223"/>
    </location>
</feature>
<feature type="transmembrane region" description="Helical" evidence="2">
    <location>
        <begin position="58"/>
        <end position="76"/>
    </location>
</feature>
<feature type="transmembrane region" description="Helical" evidence="2">
    <location>
        <begin position="34"/>
        <end position="52"/>
    </location>
</feature>
<protein>
    <recommendedName>
        <fullName evidence="5">PH domain-containing protein</fullName>
    </recommendedName>
</protein>
<organism evidence="3 4">
    <name type="scientific">Streptomyces alboniger</name>
    <dbReference type="NCBI Taxonomy" id="132473"/>
    <lineage>
        <taxon>Bacteria</taxon>
        <taxon>Bacillati</taxon>
        <taxon>Actinomycetota</taxon>
        <taxon>Actinomycetes</taxon>
        <taxon>Kitasatosporales</taxon>
        <taxon>Streptomycetaceae</taxon>
        <taxon>Streptomyces</taxon>
        <taxon>Streptomyces aurantiacus group</taxon>
    </lineage>
</organism>
<feature type="region of interest" description="Disordered" evidence="1">
    <location>
        <begin position="1"/>
        <end position="23"/>
    </location>
</feature>
<keyword evidence="4" id="KW-1185">Reference proteome</keyword>
<dbReference type="OrthoDB" id="4223859at2"/>
<dbReference type="RefSeq" id="WP_055532916.1">
    <property type="nucleotide sequence ID" value="NZ_CP023695.1"/>
</dbReference>
<keyword evidence="2" id="KW-0472">Membrane</keyword>
<dbReference type="Proteomes" id="UP000326553">
    <property type="component" value="Chromosome"/>
</dbReference>
<keyword evidence="2" id="KW-0812">Transmembrane</keyword>